<evidence type="ECO:0000313" key="1">
    <source>
        <dbReference type="EMBL" id="QES45225.1"/>
    </source>
</evidence>
<dbReference type="EMBL" id="CP029191">
    <property type="protein sequence ID" value="QES45225.1"/>
    <property type="molecule type" value="Genomic_DNA"/>
</dbReference>
<proteinExistence type="predicted"/>
<sequence>MFGPDYIPRYENPFATIYQDCGHRMRSGELIGRINGRSLCGACCDAAEKARTGGPMTGEAR</sequence>
<evidence type="ECO:0000313" key="2">
    <source>
        <dbReference type="Proteomes" id="UP000324015"/>
    </source>
</evidence>
<name>A0A5P2CQU6_STRVZ</name>
<gene>
    <name evidence="1" type="ORF">DEJ49_33335</name>
</gene>
<accession>A0A5P2CQU6</accession>
<organism evidence="1 2">
    <name type="scientific">Streptomyces venezuelae</name>
    <dbReference type="NCBI Taxonomy" id="54571"/>
    <lineage>
        <taxon>Bacteria</taxon>
        <taxon>Bacillati</taxon>
        <taxon>Actinomycetota</taxon>
        <taxon>Actinomycetes</taxon>
        <taxon>Kitasatosporales</taxon>
        <taxon>Streptomycetaceae</taxon>
        <taxon>Streptomyces</taxon>
    </lineage>
</organism>
<protein>
    <submittedName>
        <fullName evidence="1">Uncharacterized protein</fullName>
    </submittedName>
</protein>
<reference evidence="1 2" key="1">
    <citation type="submission" date="2018-05" db="EMBL/GenBank/DDBJ databases">
        <title>Streptomyces venezuelae.</title>
        <authorList>
            <person name="Kim W."/>
            <person name="Lee N."/>
            <person name="Cho B.-K."/>
        </authorList>
    </citation>
    <scope>NUCLEOTIDE SEQUENCE [LARGE SCALE GENOMIC DNA]</scope>
    <source>
        <strain evidence="1 2">ATCC 14585</strain>
    </source>
</reference>
<dbReference type="AlphaFoldDB" id="A0A5P2CQU6"/>
<dbReference type="Proteomes" id="UP000324015">
    <property type="component" value="Chromosome"/>
</dbReference>